<keyword evidence="5 7" id="KW-1133">Transmembrane helix</keyword>
<keyword evidence="3" id="KW-1003">Cell membrane</keyword>
<keyword evidence="2 7" id="KW-0813">Transport</keyword>
<dbReference type="EMBL" id="MAEL01000044">
    <property type="protein sequence ID" value="KAF1303064.1"/>
    <property type="molecule type" value="Genomic_DNA"/>
</dbReference>
<evidence type="ECO:0000256" key="6">
    <source>
        <dbReference type="ARBA" id="ARBA00023136"/>
    </source>
</evidence>
<gene>
    <name evidence="9" type="ORF">BAU17_08005</name>
</gene>
<evidence type="ECO:0000256" key="4">
    <source>
        <dbReference type="ARBA" id="ARBA00022692"/>
    </source>
</evidence>
<feature type="transmembrane region" description="Helical" evidence="7">
    <location>
        <begin position="106"/>
        <end position="126"/>
    </location>
</feature>
<dbReference type="SUPFAM" id="SSF161098">
    <property type="entry name" value="MetI-like"/>
    <property type="match status" value="1"/>
</dbReference>
<dbReference type="PANTHER" id="PTHR30043">
    <property type="entry name" value="PHOSPHONATES TRANSPORT SYSTEM PERMEASE PROTEIN"/>
    <property type="match status" value="1"/>
</dbReference>
<reference evidence="9 10" key="1">
    <citation type="submission" date="2016-06" db="EMBL/GenBank/DDBJ databases">
        <title>Four novel species of enterococci isolated from chicken manure.</title>
        <authorList>
            <person name="Van Tyne D."/>
        </authorList>
    </citation>
    <scope>NUCLEOTIDE SEQUENCE [LARGE SCALE GENOMIC DNA]</scope>
    <source>
        <strain evidence="9 10">CU12B</strain>
    </source>
</reference>
<dbReference type="Proteomes" id="UP000782705">
    <property type="component" value="Unassembled WGS sequence"/>
</dbReference>
<dbReference type="PROSITE" id="PS50928">
    <property type="entry name" value="ABC_TM1"/>
    <property type="match status" value="1"/>
</dbReference>
<evidence type="ECO:0000259" key="8">
    <source>
        <dbReference type="PROSITE" id="PS50928"/>
    </source>
</evidence>
<dbReference type="CDD" id="cd06261">
    <property type="entry name" value="TM_PBP2"/>
    <property type="match status" value="1"/>
</dbReference>
<protein>
    <submittedName>
        <fullName evidence="9">Phosphonate ABC transporter permease</fullName>
    </submittedName>
</protein>
<feature type="domain" description="ABC transmembrane type-1" evidence="8">
    <location>
        <begin position="69"/>
        <end position="252"/>
    </location>
</feature>
<dbReference type="RefSeq" id="WP_161902435.1">
    <property type="nucleotide sequence ID" value="NZ_MAEL01000044.1"/>
</dbReference>
<evidence type="ECO:0000313" key="10">
    <source>
        <dbReference type="Proteomes" id="UP000782705"/>
    </source>
</evidence>
<evidence type="ECO:0000256" key="1">
    <source>
        <dbReference type="ARBA" id="ARBA00004651"/>
    </source>
</evidence>
<comment type="caution">
    <text evidence="9">The sequence shown here is derived from an EMBL/GenBank/DDBJ whole genome shotgun (WGS) entry which is preliminary data.</text>
</comment>
<keyword evidence="6 7" id="KW-0472">Membrane</keyword>
<dbReference type="InterPro" id="IPR000515">
    <property type="entry name" value="MetI-like"/>
</dbReference>
<dbReference type="PANTHER" id="PTHR30043:SF1">
    <property type="entry name" value="ABC TRANSPORT SYSTEM PERMEASE PROTEIN P69"/>
    <property type="match status" value="1"/>
</dbReference>
<evidence type="ECO:0000313" key="9">
    <source>
        <dbReference type="EMBL" id="KAF1303064.1"/>
    </source>
</evidence>
<evidence type="ECO:0000256" key="3">
    <source>
        <dbReference type="ARBA" id="ARBA00022475"/>
    </source>
</evidence>
<dbReference type="Pfam" id="PF00528">
    <property type="entry name" value="BPD_transp_1"/>
    <property type="match status" value="1"/>
</dbReference>
<feature type="transmembrane region" description="Helical" evidence="7">
    <location>
        <begin position="69"/>
        <end position="94"/>
    </location>
</feature>
<comment type="similarity">
    <text evidence="7">Belongs to the binding-protein-dependent transport system permease family.</text>
</comment>
<accession>A0ABQ6YYC4</accession>
<evidence type="ECO:0000256" key="7">
    <source>
        <dbReference type="RuleBase" id="RU363032"/>
    </source>
</evidence>
<dbReference type="Gene3D" id="1.10.3720.10">
    <property type="entry name" value="MetI-like"/>
    <property type="match status" value="1"/>
</dbReference>
<sequence length="260" mass="28213">MERIRLSPVRQQAINLVTIVGAVTLFLVSVYFLQLDVGKFMSRFADAGDIVKLFFDLNLQELPVIISELFVSISMALGSLAIGILLSFVLSFLGATNTAPYPWVSVLVKAIISVIRAVPALVWILMLVASLGFGNAAGLTGMVFPTMGYLTKSFISSIEEQDPAIIETLKSTGATKLQIITEGLLPNLTQPFLSWISIRLEGNIAESISLGMIGAGGIGTLLMKSIGKYDYPLITTIILTIFLTMVTVELLVTRLKKQLR</sequence>
<keyword evidence="10" id="KW-1185">Reference proteome</keyword>
<feature type="transmembrane region" description="Helical" evidence="7">
    <location>
        <begin position="233"/>
        <end position="252"/>
    </location>
</feature>
<dbReference type="InterPro" id="IPR035906">
    <property type="entry name" value="MetI-like_sf"/>
</dbReference>
<organism evidence="9 10">
    <name type="scientific">Candidatus Enterococcus willemsii</name>
    <dbReference type="NCBI Taxonomy" id="1857215"/>
    <lineage>
        <taxon>Bacteria</taxon>
        <taxon>Bacillati</taxon>
        <taxon>Bacillota</taxon>
        <taxon>Bacilli</taxon>
        <taxon>Lactobacillales</taxon>
        <taxon>Enterococcaceae</taxon>
        <taxon>Enterococcus</taxon>
    </lineage>
</organism>
<evidence type="ECO:0000256" key="2">
    <source>
        <dbReference type="ARBA" id="ARBA00022448"/>
    </source>
</evidence>
<evidence type="ECO:0000256" key="5">
    <source>
        <dbReference type="ARBA" id="ARBA00022989"/>
    </source>
</evidence>
<proteinExistence type="inferred from homology"/>
<keyword evidence="4 7" id="KW-0812">Transmembrane</keyword>
<name>A0ABQ6YYC4_9ENTE</name>
<comment type="subcellular location">
    <subcellularLocation>
        <location evidence="1 7">Cell membrane</location>
        <topology evidence="1 7">Multi-pass membrane protein</topology>
    </subcellularLocation>
</comment>
<feature type="transmembrane region" description="Helical" evidence="7">
    <location>
        <begin position="12"/>
        <end position="33"/>
    </location>
</feature>